<dbReference type="Proteomes" id="UP001451606">
    <property type="component" value="Chromosome"/>
</dbReference>
<dbReference type="InterPro" id="IPR015266">
    <property type="entry name" value="DUF1947"/>
</dbReference>
<dbReference type="InterPro" id="IPR022430">
    <property type="entry name" value="CHP03684"/>
</dbReference>
<dbReference type="InterPro" id="IPR036974">
    <property type="entry name" value="PUA_sf"/>
</dbReference>
<proteinExistence type="predicted"/>
<evidence type="ECO:0000313" key="2">
    <source>
        <dbReference type="EMBL" id="WYY00899.1"/>
    </source>
</evidence>
<dbReference type="PANTHER" id="PTHR22798:SF0">
    <property type="entry name" value="MALIGNANT T-CELL-AMPLIFIED SEQUENCE 1"/>
    <property type="match status" value="1"/>
</dbReference>
<dbReference type="Pfam" id="PF09183">
    <property type="entry name" value="DUF1947"/>
    <property type="match status" value="1"/>
</dbReference>
<dbReference type="PANTHER" id="PTHR22798">
    <property type="entry name" value="MCT-1 PROTEIN"/>
    <property type="match status" value="1"/>
</dbReference>
<dbReference type="EMBL" id="CP133772">
    <property type="protein sequence ID" value="WYY00899.1"/>
    <property type="molecule type" value="Genomic_DNA"/>
</dbReference>
<reference evidence="2 3" key="1">
    <citation type="submission" date="2023-09" db="EMBL/GenBank/DDBJ databases">
        <authorList>
            <person name="Golyshina O.V."/>
            <person name="Lunev E.A."/>
            <person name="Bargiela R."/>
            <person name="Gaines M.C."/>
            <person name="Daum B."/>
            <person name="Bale N.J."/>
            <person name="Koenen M."/>
            <person name="Sinninghe Damst J.S."/>
            <person name="Yakimov M."/>
            <person name="Golyshin P.N."/>
        </authorList>
    </citation>
    <scope>NUCLEOTIDE SEQUENCE [LARGE SCALE GENOMIC DNA]</scope>
    <source>
        <strain evidence="2 3">M1</strain>
    </source>
</reference>
<dbReference type="InterPro" id="IPR002478">
    <property type="entry name" value="PUA"/>
</dbReference>
<dbReference type="RefSeq" id="WP_393971225.1">
    <property type="nucleotide sequence ID" value="NZ_CP133772.1"/>
</dbReference>
<dbReference type="Gene3D" id="2.30.130.10">
    <property type="entry name" value="PUA domain"/>
    <property type="match status" value="1"/>
</dbReference>
<dbReference type="InterPro" id="IPR016437">
    <property type="entry name" value="MCT-1/Tma20"/>
</dbReference>
<keyword evidence="3" id="KW-1185">Reference proteome</keyword>
<evidence type="ECO:0000313" key="3">
    <source>
        <dbReference type="Proteomes" id="UP001451606"/>
    </source>
</evidence>
<gene>
    <name evidence="2" type="ORF">OXIME_001485</name>
</gene>
<dbReference type="InterPro" id="IPR004521">
    <property type="entry name" value="Uncharacterised_CHP00451"/>
</dbReference>
<dbReference type="SUPFAM" id="SSF88802">
    <property type="entry name" value="Pre-PUA domain"/>
    <property type="match status" value="1"/>
</dbReference>
<dbReference type="GO" id="GO:0003723">
    <property type="term" value="F:RNA binding"/>
    <property type="evidence" value="ECO:0007669"/>
    <property type="project" value="InterPro"/>
</dbReference>
<dbReference type="InterPro" id="IPR015947">
    <property type="entry name" value="PUA-like_sf"/>
</dbReference>
<evidence type="ECO:0000259" key="1">
    <source>
        <dbReference type="SMART" id="SM00359"/>
    </source>
</evidence>
<dbReference type="PIRSF" id="PIRSF005067">
    <property type="entry name" value="Tma_RNA-bind_prd"/>
    <property type="match status" value="1"/>
</dbReference>
<dbReference type="SUPFAM" id="SSF88697">
    <property type="entry name" value="PUA domain-like"/>
    <property type="match status" value="1"/>
</dbReference>
<dbReference type="KEGG" id="omr:OXIME_001485"/>
<accession>A0AAX4NI79</accession>
<dbReference type="PROSITE" id="PS50890">
    <property type="entry name" value="PUA"/>
    <property type="match status" value="1"/>
</dbReference>
<feature type="domain" description="PUA" evidence="1">
    <location>
        <begin position="72"/>
        <end position="146"/>
    </location>
</feature>
<dbReference type="Gene3D" id="3.10.450.120">
    <property type="entry name" value="Pre-PUA domain, domain 1"/>
    <property type="match status" value="1"/>
</dbReference>
<name>A0AAX4NI79_9ARCH</name>
<organism evidence="2 3">
    <name type="scientific">Oxyplasma meridianum</name>
    <dbReference type="NCBI Taxonomy" id="3073602"/>
    <lineage>
        <taxon>Archaea</taxon>
        <taxon>Methanobacteriati</taxon>
        <taxon>Thermoplasmatota</taxon>
        <taxon>Thermoplasmata</taxon>
        <taxon>Thermoplasmatales</taxon>
        <taxon>Thermoplasmataceae</taxon>
        <taxon>Oxyplasma</taxon>
    </lineage>
</organism>
<dbReference type="NCBIfam" id="TIGR03684">
    <property type="entry name" value="arCOG00985"/>
    <property type="match status" value="1"/>
</dbReference>
<dbReference type="SMART" id="SM00359">
    <property type="entry name" value="PUA"/>
    <property type="match status" value="1"/>
</dbReference>
<dbReference type="AlphaFoldDB" id="A0AAX4NI79"/>
<protein>
    <submittedName>
        <fullName evidence="2">DUF1947 domain-containing protein</fullName>
    </submittedName>
</protein>
<sequence length="153" mass="17398">MARHFISRKDSKNLIQLCEKINIDAKSWDKVEIDEHRDEKLYYVKSRPYIYIKGDTIIPTLFLLNDTKPENFSITVDDGAVPHVMNGASVFAQGIVSMDKNIKKDSMVFIRDLKNRYIAVGIAERSAEEVLNDRKGSAARVIHHPGDKILVLA</sequence>
<dbReference type="GO" id="GO:0001731">
    <property type="term" value="P:formation of translation preinitiation complex"/>
    <property type="evidence" value="ECO:0007669"/>
    <property type="project" value="TreeGrafter"/>
</dbReference>
<dbReference type="GeneID" id="95968223"/>
<dbReference type="NCBIfam" id="TIGR00451">
    <property type="entry name" value="unchar_dom_2"/>
    <property type="match status" value="1"/>
</dbReference>
<dbReference type="Pfam" id="PF01472">
    <property type="entry name" value="PUA"/>
    <property type="match status" value="1"/>
</dbReference>